<dbReference type="PROSITE" id="PS51840">
    <property type="entry name" value="C2_NT"/>
    <property type="match status" value="1"/>
</dbReference>
<evidence type="ECO:0000256" key="1">
    <source>
        <dbReference type="SAM" id="Coils"/>
    </source>
</evidence>
<reference evidence="5 6" key="1">
    <citation type="journal article" date="2019" name="PLoS Negl. Trop. Dis.">
        <title>Whole genome sequencing of Entamoeba nuttalli reveals mammalian host-related molecular signatures and a novel octapeptide-repeat surface protein.</title>
        <authorList>
            <person name="Tanaka M."/>
            <person name="Makiuchi T."/>
            <person name="Komiyama T."/>
            <person name="Shiina T."/>
            <person name="Osaki K."/>
            <person name="Tachibana H."/>
        </authorList>
    </citation>
    <scope>NUCLEOTIDE SEQUENCE [LARGE SCALE GENOMIC DNA]</scope>
    <source>
        <strain evidence="5 6">P19-061405</strain>
    </source>
</reference>
<comment type="caution">
    <text evidence="5">The sequence shown here is derived from an EMBL/GenBank/DDBJ whole genome shotgun (WGS) entry which is preliminary data.</text>
</comment>
<dbReference type="PROSITE" id="PS51126">
    <property type="entry name" value="DILUTE"/>
    <property type="match status" value="1"/>
</dbReference>
<keyword evidence="6" id="KW-1185">Reference proteome</keyword>
<dbReference type="InterPro" id="IPR019448">
    <property type="entry name" value="NT-C2"/>
</dbReference>
<accession>A0ABQ0DKL7</accession>
<dbReference type="EMBL" id="BAAFRS010000139">
    <property type="protein sequence ID" value="GAB1223262.1"/>
    <property type="molecule type" value="Genomic_DNA"/>
</dbReference>
<dbReference type="InterPro" id="IPR002710">
    <property type="entry name" value="Dilute_dom"/>
</dbReference>
<dbReference type="Pfam" id="PF10358">
    <property type="entry name" value="NT-C2"/>
    <property type="match status" value="1"/>
</dbReference>
<sequence>MAFNMFKKKCKQDYVLNIGYVQGLEVFEGKEVVLKWRRGKKDTNKGKFNSMRVLKGVALAGTDAVIKLHCTLFEKSTPGFYEEKLLQFIIENIEGKRIVSGVIDLAQHAGLDGSNRDIVIDLKGKGKVKKARLFIKISSTEGVVTGQSENTENLVLTDDDEMSISSGPGVDAVDPIHNALIQKMREKEEQEELELRQKQLKERDETKELNSQNVEVTVTNPVEKKEEITLHSIYEEKQNNIPEPKEPIKENKESQENDTERVQSQLESKEDINKEEIKTEEITNNIEIQPQNSRNTTEQENITLTEKQQVEEFFKTKRNCKEIIEILKKCQEPINVNEVIKRYVEAITQNLLPLLNSCLFSKRSISEYTNSEVEQITSKIIMKSIKNNNEMMVEEGCSNEMIKRINKQIFHNLSYYVLDTLIQEPENICCSKGFQFKFFMTYMDMLSLDDEYKIFKEEYQQMNLITDIANVFMQHHCISVDEIYTLFPTLSNEIIYKLLSNFHTDDMDQEPVKSGFLESIQTKCSNEPIPTRYTFVAN</sequence>
<evidence type="ECO:0000259" key="3">
    <source>
        <dbReference type="PROSITE" id="PS51126"/>
    </source>
</evidence>
<organism evidence="5 6">
    <name type="scientific">Entamoeba nuttalli</name>
    <dbReference type="NCBI Taxonomy" id="412467"/>
    <lineage>
        <taxon>Eukaryota</taxon>
        <taxon>Amoebozoa</taxon>
        <taxon>Evosea</taxon>
        <taxon>Archamoebae</taxon>
        <taxon>Mastigamoebida</taxon>
        <taxon>Entamoebidae</taxon>
        <taxon>Entamoeba</taxon>
    </lineage>
</organism>
<dbReference type="Proteomes" id="UP001628156">
    <property type="component" value="Unassembled WGS sequence"/>
</dbReference>
<evidence type="ECO:0000259" key="4">
    <source>
        <dbReference type="PROSITE" id="PS51840"/>
    </source>
</evidence>
<evidence type="ECO:0000313" key="5">
    <source>
        <dbReference type="EMBL" id="GAB1223262.1"/>
    </source>
</evidence>
<feature type="domain" description="Dilute" evidence="3">
    <location>
        <begin position="321"/>
        <end position="526"/>
    </location>
</feature>
<proteinExistence type="predicted"/>
<keyword evidence="1" id="KW-0175">Coiled coil</keyword>
<evidence type="ECO:0000313" key="6">
    <source>
        <dbReference type="Proteomes" id="UP001628156"/>
    </source>
</evidence>
<dbReference type="Pfam" id="PF01843">
    <property type="entry name" value="DIL"/>
    <property type="match status" value="1"/>
</dbReference>
<feature type="region of interest" description="Disordered" evidence="2">
    <location>
        <begin position="234"/>
        <end position="275"/>
    </location>
</feature>
<evidence type="ECO:0008006" key="7">
    <source>
        <dbReference type="Google" id="ProtNLM"/>
    </source>
</evidence>
<gene>
    <name evidence="5" type="ORF">ENUP19_0139G0051</name>
</gene>
<protein>
    <recommendedName>
        <fullName evidence="7">C2 NT-type domain-containing protein</fullName>
    </recommendedName>
</protein>
<evidence type="ECO:0000256" key="2">
    <source>
        <dbReference type="SAM" id="MobiDB-lite"/>
    </source>
</evidence>
<feature type="domain" description="C2 NT-type" evidence="4">
    <location>
        <begin position="2"/>
        <end position="141"/>
    </location>
</feature>
<feature type="coiled-coil region" evidence="1">
    <location>
        <begin position="176"/>
        <end position="203"/>
    </location>
</feature>
<name>A0ABQ0DKL7_9EUKA</name>